<proteinExistence type="inferred from homology"/>
<evidence type="ECO:0000313" key="5">
    <source>
        <dbReference type="Proteomes" id="UP000032180"/>
    </source>
</evidence>
<evidence type="ECO:0000256" key="1">
    <source>
        <dbReference type="ARBA" id="ARBA00008828"/>
    </source>
</evidence>
<comment type="similarity">
    <text evidence="1">Belongs to the IFRD family.</text>
</comment>
<evidence type="ECO:0000259" key="3">
    <source>
        <dbReference type="Pfam" id="PF05004"/>
    </source>
</evidence>
<accession>A0A0D9X0Z5</accession>
<keyword evidence="5" id="KW-1185">Reference proteome</keyword>
<dbReference type="STRING" id="77586.A0A0D9X0Z5"/>
<dbReference type="AlphaFoldDB" id="A0A0D9X0Z5"/>
<dbReference type="InterPro" id="IPR039777">
    <property type="entry name" value="IFRD"/>
</dbReference>
<dbReference type="Gramene" id="LPERR07G17800.3">
    <property type="protein sequence ID" value="LPERR07G17800.3"/>
    <property type="gene ID" value="LPERR07G17800"/>
</dbReference>
<sequence>MGKKQLPCPSTLPVPSAEQLRFLHRPPLVYISAKPKPAKARPRLETTPPPISSLFPLLLLPPLAHALPILTWQLRESSTPNPKNPSRTTLASASASPPTLIPTRRFPISVLLVPAPPLPSAPTAPAPDSSSPRFSLLRFFFLRRFACKKSKVRGGDDVIDSSDADSVGSSSTALSDLSISYATEHVNSQEFVLDKYIDALYEKRGSTREAALSQLVDAFESFILHGLVENKYATLLSLFNSSIKKGSTKEACLASRAIGLLALTLGSGSSSHEIMEESHAQLSRVLQTWPDASKMISALDCLAVVTFVGAADLAETELSLKAMWDVIHPKSGSNVGTIRKPRPPVLAAAISAWAFLLTTIGSWRVNTDSWKEPIAFLSTLLGAEDRAVRMAAGEVLALCFELNLLDVSFGEDDDVENGETGGSKSKLFLDMRALRAKISSLASNLSMEAGGKGADKKNLTDQRDLFQRILDFVKYGECPEESVKISGKRDVLMVSSWSELIQLNFLRRFLGRGFLKHVQENGLLQDVFNIKTDKAETLSSTDKKIFRSGEEKGRALKLNKDRRLAQERKNAAMLELDE</sequence>
<dbReference type="PANTHER" id="PTHR12354">
    <property type="entry name" value="INTERFERON-RELATED DEVELOPMENTAL REGULATOR"/>
    <property type="match status" value="1"/>
</dbReference>
<feature type="compositionally biased region" description="Polar residues" evidence="2">
    <location>
        <begin position="76"/>
        <end position="97"/>
    </location>
</feature>
<dbReference type="InterPro" id="IPR007701">
    <property type="entry name" value="Interferon-rel_develop_reg_N"/>
</dbReference>
<name>A0A0D9X0Z5_9ORYZ</name>
<dbReference type="Pfam" id="PF05004">
    <property type="entry name" value="IFRD"/>
    <property type="match status" value="1"/>
</dbReference>
<dbReference type="eggNOG" id="KOG2842">
    <property type="taxonomic scope" value="Eukaryota"/>
</dbReference>
<evidence type="ECO:0000256" key="2">
    <source>
        <dbReference type="SAM" id="MobiDB-lite"/>
    </source>
</evidence>
<evidence type="ECO:0000313" key="4">
    <source>
        <dbReference type="EnsemblPlants" id="LPERR07G17800.3"/>
    </source>
</evidence>
<reference evidence="4 5" key="1">
    <citation type="submission" date="2012-08" db="EMBL/GenBank/DDBJ databases">
        <title>Oryza genome evolution.</title>
        <authorList>
            <person name="Wing R.A."/>
        </authorList>
    </citation>
    <scope>NUCLEOTIDE SEQUENCE</scope>
</reference>
<reference evidence="5" key="2">
    <citation type="submission" date="2013-12" db="EMBL/GenBank/DDBJ databases">
        <authorList>
            <person name="Yu Y."/>
            <person name="Lee S."/>
            <person name="de Baynast K."/>
            <person name="Wissotski M."/>
            <person name="Liu L."/>
            <person name="Talag J."/>
            <person name="Goicoechea J."/>
            <person name="Angelova A."/>
            <person name="Jetty R."/>
            <person name="Kudrna D."/>
            <person name="Golser W."/>
            <person name="Rivera L."/>
            <person name="Zhang J."/>
            <person name="Wing R."/>
        </authorList>
    </citation>
    <scope>NUCLEOTIDE SEQUENCE</scope>
</reference>
<feature type="domain" description="Interferon-related developmental regulator N-terminal" evidence="3">
    <location>
        <begin position="169"/>
        <end position="473"/>
    </location>
</feature>
<dbReference type="Proteomes" id="UP000032180">
    <property type="component" value="Chromosome 7"/>
</dbReference>
<feature type="region of interest" description="Disordered" evidence="2">
    <location>
        <begin position="76"/>
        <end position="98"/>
    </location>
</feature>
<reference evidence="4" key="3">
    <citation type="submission" date="2015-04" db="UniProtKB">
        <authorList>
            <consortium name="EnsemblPlants"/>
        </authorList>
    </citation>
    <scope>IDENTIFICATION</scope>
</reference>
<protein>
    <recommendedName>
        <fullName evidence="3">Interferon-related developmental regulator N-terminal domain-containing protein</fullName>
    </recommendedName>
</protein>
<dbReference type="EnsemblPlants" id="LPERR07G17800.3">
    <property type="protein sequence ID" value="LPERR07G17800.3"/>
    <property type="gene ID" value="LPERR07G17800"/>
</dbReference>
<organism evidence="4 5">
    <name type="scientific">Leersia perrieri</name>
    <dbReference type="NCBI Taxonomy" id="77586"/>
    <lineage>
        <taxon>Eukaryota</taxon>
        <taxon>Viridiplantae</taxon>
        <taxon>Streptophyta</taxon>
        <taxon>Embryophyta</taxon>
        <taxon>Tracheophyta</taxon>
        <taxon>Spermatophyta</taxon>
        <taxon>Magnoliopsida</taxon>
        <taxon>Liliopsida</taxon>
        <taxon>Poales</taxon>
        <taxon>Poaceae</taxon>
        <taxon>BOP clade</taxon>
        <taxon>Oryzoideae</taxon>
        <taxon>Oryzeae</taxon>
        <taxon>Oryzinae</taxon>
        <taxon>Leersia</taxon>
    </lineage>
</organism>
<dbReference type="InterPro" id="IPR016024">
    <property type="entry name" value="ARM-type_fold"/>
</dbReference>
<dbReference type="PANTHER" id="PTHR12354:SF1">
    <property type="entry name" value="INTERFERON-RELATED DEVELOPMENTAL REGULATOR 1"/>
    <property type="match status" value="1"/>
</dbReference>
<dbReference type="SUPFAM" id="SSF48371">
    <property type="entry name" value="ARM repeat"/>
    <property type="match status" value="1"/>
</dbReference>